<dbReference type="Proteomes" id="UP000182902">
    <property type="component" value="Unassembled WGS sequence"/>
</dbReference>
<sequence>MALSDLVIPSRPITITQASADKPEVTIDVFGLNTEDFIYLVDGYRDALGAIFLRNVKESLADPDVSKEILMSFPGFAAACVACACKQRNAEDYVRNLPFPIQLELLATVFTLTFPEGLKKSLEKLLPTILPLLKK</sequence>
<dbReference type="AlphaFoldDB" id="A0A1H3IIX1"/>
<evidence type="ECO:0000313" key="1">
    <source>
        <dbReference type="EMBL" id="SDY27726.1"/>
    </source>
</evidence>
<organism evidence="1 2">
    <name type="scientific">Pseudomonas salomonii</name>
    <dbReference type="NCBI Taxonomy" id="191391"/>
    <lineage>
        <taxon>Bacteria</taxon>
        <taxon>Pseudomonadati</taxon>
        <taxon>Pseudomonadota</taxon>
        <taxon>Gammaproteobacteria</taxon>
        <taxon>Pseudomonadales</taxon>
        <taxon>Pseudomonadaceae</taxon>
        <taxon>Pseudomonas</taxon>
    </lineage>
</organism>
<dbReference type="EMBL" id="FNOX01000003">
    <property type="protein sequence ID" value="SDY27726.1"/>
    <property type="molecule type" value="Genomic_DNA"/>
</dbReference>
<evidence type="ECO:0000313" key="2">
    <source>
        <dbReference type="Proteomes" id="UP000182902"/>
    </source>
</evidence>
<reference evidence="1 2" key="1">
    <citation type="submission" date="2016-10" db="EMBL/GenBank/DDBJ databases">
        <authorList>
            <person name="de Groot N.N."/>
        </authorList>
    </citation>
    <scope>NUCLEOTIDE SEQUENCE [LARGE SCALE GENOMIC DNA]</scope>
    <source>
        <strain evidence="1 2">ICMP 14252</strain>
    </source>
</reference>
<name>A0A1H3IIX1_9PSED</name>
<accession>A0A1H3IIX1</accession>
<gene>
    <name evidence="1" type="ORF">SAMN05216247_103277</name>
</gene>
<dbReference type="InterPro" id="IPR057378">
    <property type="entry name" value="Pre_tape_measure"/>
</dbReference>
<dbReference type="Pfam" id="PF23789">
    <property type="entry name" value="Pre_tape_measure"/>
    <property type="match status" value="1"/>
</dbReference>
<protein>
    <submittedName>
        <fullName evidence="1">Uncharacterized protein</fullName>
    </submittedName>
</protein>
<dbReference type="RefSeq" id="WP_069788650.1">
    <property type="nucleotide sequence ID" value="NZ_FNOX01000003.1"/>
</dbReference>
<proteinExistence type="predicted"/>